<feature type="chain" id="PRO_5020506778" evidence="1">
    <location>
        <begin position="25"/>
        <end position="232"/>
    </location>
</feature>
<comment type="caution">
    <text evidence="2">The sequence shown here is derived from an EMBL/GenBank/DDBJ whole genome shotgun (WGS) entry which is preliminary data.</text>
</comment>
<protein>
    <submittedName>
        <fullName evidence="2">Uncharacterized protein</fullName>
    </submittedName>
</protein>
<proteinExistence type="predicted"/>
<dbReference type="STRING" id="43335.A0A4V6A8U1"/>
<organism evidence="2">
    <name type="scientific">Populus alba</name>
    <name type="common">White poplar</name>
    <dbReference type="NCBI Taxonomy" id="43335"/>
    <lineage>
        <taxon>Eukaryota</taxon>
        <taxon>Viridiplantae</taxon>
        <taxon>Streptophyta</taxon>
        <taxon>Embryophyta</taxon>
        <taxon>Tracheophyta</taxon>
        <taxon>Spermatophyta</taxon>
        <taxon>Magnoliopsida</taxon>
        <taxon>eudicotyledons</taxon>
        <taxon>Gunneridae</taxon>
        <taxon>Pentapetalae</taxon>
        <taxon>rosids</taxon>
        <taxon>fabids</taxon>
        <taxon>Malpighiales</taxon>
        <taxon>Salicaceae</taxon>
        <taxon>Saliceae</taxon>
        <taxon>Populus</taxon>
    </lineage>
</organism>
<dbReference type="PANTHER" id="PTHR33116:SF70">
    <property type="entry name" value="NON-LTR RETROELEMENT REVERSE TRANSCRIPTASE-LIKE PROTEIN"/>
    <property type="match status" value="1"/>
</dbReference>
<accession>A0A4V6A8U1</accession>
<gene>
    <name evidence="2" type="ORF">D5086_0000160370</name>
</gene>
<evidence type="ECO:0000256" key="1">
    <source>
        <dbReference type="SAM" id="SignalP"/>
    </source>
</evidence>
<keyword evidence="2" id="KW-0496">Mitochondrion</keyword>
<geneLocation type="mitochondrion" evidence="2"/>
<reference evidence="2" key="1">
    <citation type="submission" date="2018-10" db="EMBL/GenBank/DDBJ databases">
        <title>Population genomic analysis revealed the cold adaptation of white poplar.</title>
        <authorList>
            <person name="Liu Y.-J."/>
        </authorList>
    </citation>
    <scope>NUCLEOTIDE SEQUENCE [LARGE SCALE GENOMIC DNA]</scope>
    <source>
        <strain evidence="2">PAL-ZL1</strain>
    </source>
</reference>
<keyword evidence="1" id="KW-0732">Signal</keyword>
<name>A0A4V6A8U1_POPAL</name>
<dbReference type="EMBL" id="RCHU01000534">
    <property type="protein sequence ID" value="TKS02636.1"/>
    <property type="molecule type" value="Genomic_DNA"/>
</dbReference>
<feature type="signal peptide" evidence="1">
    <location>
        <begin position="1"/>
        <end position="24"/>
    </location>
</feature>
<sequence>MIDFHCSRATFLLCFLSWVKSTKSFNSPTSFAVAGHIEKSFCSVQYHKYWMFLEGRFRFHQNKEPSGSFLGSPSLHDRVTRATYHDIVNRVHERLSRWKTSQLSMAGRTTLAQSIVTALPTYTMQTAALPYTVCEEIEKQTRAFLFGSGVKKPHLKSMAFGSSRMQMGYRMWLELECVSDVPFLPHHLCLLIAGIKPPHNFAPNDRIIWGQGNFTTKSAYAIFSGQVWGGGR</sequence>
<dbReference type="AlphaFoldDB" id="A0A4V6A8U1"/>
<dbReference type="PANTHER" id="PTHR33116">
    <property type="entry name" value="REVERSE TRANSCRIPTASE ZINC-BINDING DOMAIN-CONTAINING PROTEIN-RELATED-RELATED"/>
    <property type="match status" value="1"/>
</dbReference>
<evidence type="ECO:0000313" key="2">
    <source>
        <dbReference type="EMBL" id="TKS02636.1"/>
    </source>
</evidence>